<feature type="transmembrane region" description="Helical" evidence="1">
    <location>
        <begin position="200"/>
        <end position="219"/>
    </location>
</feature>
<organism evidence="2 3">
    <name type="scientific">Paramecium sonneborni</name>
    <dbReference type="NCBI Taxonomy" id="65129"/>
    <lineage>
        <taxon>Eukaryota</taxon>
        <taxon>Sar</taxon>
        <taxon>Alveolata</taxon>
        <taxon>Ciliophora</taxon>
        <taxon>Intramacronucleata</taxon>
        <taxon>Oligohymenophorea</taxon>
        <taxon>Peniculida</taxon>
        <taxon>Parameciidae</taxon>
        <taxon>Paramecium</taxon>
    </lineage>
</organism>
<keyword evidence="1" id="KW-1133">Transmembrane helix</keyword>
<dbReference type="OrthoDB" id="300821at2759"/>
<comment type="caution">
    <text evidence="2">The sequence shown here is derived from an EMBL/GenBank/DDBJ whole genome shotgun (WGS) entry which is preliminary data.</text>
</comment>
<evidence type="ECO:0000313" key="2">
    <source>
        <dbReference type="EMBL" id="CAD8117250.1"/>
    </source>
</evidence>
<feature type="transmembrane region" description="Helical" evidence="1">
    <location>
        <begin position="12"/>
        <end position="31"/>
    </location>
</feature>
<feature type="transmembrane region" description="Helical" evidence="1">
    <location>
        <begin position="37"/>
        <end position="58"/>
    </location>
</feature>
<feature type="transmembrane region" description="Helical" evidence="1">
    <location>
        <begin position="109"/>
        <end position="129"/>
    </location>
</feature>
<keyword evidence="1" id="KW-0472">Membrane</keyword>
<dbReference type="AlphaFoldDB" id="A0A8S1QRP2"/>
<protein>
    <recommendedName>
        <fullName evidence="4">Transmembrane protein</fullName>
    </recommendedName>
</protein>
<keyword evidence="1" id="KW-0812">Transmembrane</keyword>
<gene>
    <name evidence="2" type="ORF">PSON_ATCC_30995.1.T1130100</name>
</gene>
<evidence type="ECO:0000256" key="1">
    <source>
        <dbReference type="SAM" id="Phobius"/>
    </source>
</evidence>
<evidence type="ECO:0000313" key="3">
    <source>
        <dbReference type="Proteomes" id="UP000692954"/>
    </source>
</evidence>
<sequence length="342" mass="40276">MELQIIKKEMFFLLLYGVIFLTMSLLMIGLYEYNGMFYLFEWIWLWFIGKILSMVFLIKEESNDEEEREQLLEEEISEHKQTYIPWTLYVINASLEAADIFLICIELFYTNFGLFIICQGFVFVFYILYKNKQDQFKIIYAGVVILTGIFSIAIDTQGNHECYIGLAAALLQIGTNIYAIKFKEQFMSQYIFQHSKYISYTGLIQFTIWIIVMVIVNFIPCPKESINYQKKCENNNNHLGDFSGYFQDTFSEKQDGGQSIAYPVIIFVILIIVSSAITYMDNKITIKLQSDRKQIIQQFVFFPLQIWIYVDAQLVQKHIVLLVFCILFFVLQWLLGLYIVND</sequence>
<dbReference type="Proteomes" id="UP000692954">
    <property type="component" value="Unassembled WGS sequence"/>
</dbReference>
<feature type="transmembrane region" description="Helical" evidence="1">
    <location>
        <begin position="163"/>
        <end position="180"/>
    </location>
</feature>
<reference evidence="2" key="1">
    <citation type="submission" date="2021-01" db="EMBL/GenBank/DDBJ databases">
        <authorList>
            <consortium name="Genoscope - CEA"/>
            <person name="William W."/>
        </authorList>
    </citation>
    <scope>NUCLEOTIDE SEQUENCE</scope>
</reference>
<keyword evidence="3" id="KW-1185">Reference proteome</keyword>
<evidence type="ECO:0008006" key="4">
    <source>
        <dbReference type="Google" id="ProtNLM"/>
    </source>
</evidence>
<feature type="transmembrane region" description="Helical" evidence="1">
    <location>
        <begin position="319"/>
        <end position="340"/>
    </location>
</feature>
<feature type="transmembrane region" description="Helical" evidence="1">
    <location>
        <begin position="260"/>
        <end position="280"/>
    </location>
</feature>
<feature type="transmembrane region" description="Helical" evidence="1">
    <location>
        <begin position="138"/>
        <end position="157"/>
    </location>
</feature>
<name>A0A8S1QRP2_9CILI</name>
<dbReference type="EMBL" id="CAJJDN010000113">
    <property type="protein sequence ID" value="CAD8117250.1"/>
    <property type="molecule type" value="Genomic_DNA"/>
</dbReference>
<proteinExistence type="predicted"/>
<feature type="transmembrane region" description="Helical" evidence="1">
    <location>
        <begin position="83"/>
        <end position="103"/>
    </location>
</feature>
<accession>A0A8S1QRP2</accession>